<dbReference type="Proteomes" id="UP000244110">
    <property type="component" value="Unassembled WGS sequence"/>
</dbReference>
<keyword evidence="1" id="KW-1133">Transmembrane helix</keyword>
<proteinExistence type="predicted"/>
<dbReference type="NCBIfam" id="TIGR02523">
    <property type="entry name" value="type_IV_pilV"/>
    <property type="match status" value="1"/>
</dbReference>
<keyword evidence="1" id="KW-0472">Membrane</keyword>
<protein>
    <submittedName>
        <fullName evidence="2">Type IV pilus assembly protein PilV</fullName>
    </submittedName>
</protein>
<feature type="transmembrane region" description="Helical" evidence="1">
    <location>
        <begin position="20"/>
        <end position="42"/>
    </location>
</feature>
<accession>A0A0S3AI61</accession>
<dbReference type="AlphaFoldDB" id="A0A0S3AI61"/>
<gene>
    <name evidence="2" type="ORF">C8R28_100352</name>
    <name evidence="3" type="ORF">SAMN05216406_10570</name>
</gene>
<evidence type="ECO:0000256" key="1">
    <source>
        <dbReference type="SAM" id="Phobius"/>
    </source>
</evidence>
<dbReference type="RefSeq" id="WP_062558507.1">
    <property type="nucleotide sequence ID" value="NZ_CP013341.1"/>
</dbReference>
<reference evidence="4" key="2">
    <citation type="submission" date="2016-10" db="EMBL/GenBank/DDBJ databases">
        <authorList>
            <person name="Varghese N."/>
            <person name="Submissions S."/>
        </authorList>
    </citation>
    <scope>NUCLEOTIDE SEQUENCE [LARGE SCALE GENOMIC DNA]</scope>
    <source>
        <strain evidence="4">Nm10</strain>
    </source>
</reference>
<reference evidence="3" key="1">
    <citation type="submission" date="2016-10" db="EMBL/GenBank/DDBJ databases">
        <authorList>
            <person name="de Groot N.N."/>
        </authorList>
    </citation>
    <scope>NUCLEOTIDE SEQUENCE [LARGE SCALE GENOMIC DNA]</scope>
    <source>
        <strain evidence="3">Nm10</strain>
    </source>
</reference>
<dbReference type="InterPro" id="IPR013362">
    <property type="entry name" value="Pilus_4_PilV"/>
</dbReference>
<evidence type="ECO:0000313" key="4">
    <source>
        <dbReference type="Proteomes" id="UP000182882"/>
    </source>
</evidence>
<dbReference type="EMBL" id="QAOL01000003">
    <property type="protein sequence ID" value="PTQ87783.1"/>
    <property type="molecule type" value="Genomic_DNA"/>
</dbReference>
<organism evidence="2 5">
    <name type="scientific">Nitrosomonas ureae</name>
    <dbReference type="NCBI Taxonomy" id="44577"/>
    <lineage>
        <taxon>Bacteria</taxon>
        <taxon>Pseudomonadati</taxon>
        <taxon>Pseudomonadota</taxon>
        <taxon>Betaproteobacteria</taxon>
        <taxon>Nitrosomonadales</taxon>
        <taxon>Nitrosomonadaceae</taxon>
        <taxon>Nitrosomonas</taxon>
    </lineage>
</organism>
<evidence type="ECO:0000313" key="2">
    <source>
        <dbReference type="EMBL" id="PTQ87783.1"/>
    </source>
</evidence>
<dbReference type="InterPro" id="IPR012902">
    <property type="entry name" value="N_methyl_site"/>
</dbReference>
<dbReference type="Pfam" id="PF07963">
    <property type="entry name" value="N_methyl"/>
    <property type="match status" value="1"/>
</dbReference>
<keyword evidence="4" id="KW-1185">Reference proteome</keyword>
<evidence type="ECO:0000313" key="5">
    <source>
        <dbReference type="Proteomes" id="UP000244110"/>
    </source>
</evidence>
<dbReference type="Proteomes" id="UP000182882">
    <property type="component" value="Unassembled WGS sequence"/>
</dbReference>
<keyword evidence="1" id="KW-0812">Transmembrane</keyword>
<evidence type="ECO:0000313" key="3">
    <source>
        <dbReference type="EMBL" id="SDT85832.1"/>
    </source>
</evidence>
<name>A0A0S3AI61_9PROT</name>
<dbReference type="KEGG" id="nur:ATY38_05970"/>
<reference evidence="2 5" key="3">
    <citation type="submission" date="2018-04" db="EMBL/GenBank/DDBJ databases">
        <title>Active sludge and wastewater microbial communities from Klosterneuburg, Austria.</title>
        <authorList>
            <person name="Wagner M."/>
        </authorList>
    </citation>
    <scope>NUCLEOTIDE SEQUENCE [LARGE SCALE GENOMIC DNA]</scope>
    <source>
        <strain evidence="2 5">Nm4</strain>
    </source>
</reference>
<dbReference type="EMBL" id="FNLN01000005">
    <property type="protein sequence ID" value="SDT85832.1"/>
    <property type="molecule type" value="Genomic_DNA"/>
</dbReference>
<sequence length="171" mass="17953">MRINRAFSIKGQIQSNGFSLIEVLITVLIVSFGLLGMAALVVSGARSNNVAYYRSVASKQTEDIADRMRANIAGVTAGAYDALSATIPDSVDCVATTCSPAQIATYDHVFWNTANARLLPGGAGTVNGNLATGYTITLMWTEKEMADDPNPGPNCPGGGANTQCFVTRFAP</sequence>